<gene>
    <name evidence="2" type="ORF">GNQ08_19610</name>
</gene>
<sequence length="142" mass="14904">MVWSGISLMSALAFFLLPSSASAAPTPPLTGVSIVGITSDGNGYKGSNSNLSGTECVIAVYCQGTIWAPPNYPVISQGGELVPTTEDRPNEYVTDSGGYVIGTVHYRAFDLSDVTTGILSASAQDYNTPHRTFTDFISITVS</sequence>
<reference evidence="2 3" key="1">
    <citation type="submission" date="2019-11" db="EMBL/GenBank/DDBJ databases">
        <title>Draft genome sequences of five Paenibacillus species of dairy origin.</title>
        <authorList>
            <person name="Olajide A.M."/>
            <person name="Chen S."/>
            <person name="Lapointe G."/>
        </authorList>
    </citation>
    <scope>NUCLEOTIDE SEQUENCE [LARGE SCALE GENOMIC DNA]</scope>
    <source>
        <strain evidence="2 3">3CT49</strain>
    </source>
</reference>
<evidence type="ECO:0000313" key="2">
    <source>
        <dbReference type="EMBL" id="MUG24582.1"/>
    </source>
</evidence>
<dbReference type="Gene3D" id="2.60.40.2870">
    <property type="match status" value="1"/>
</dbReference>
<comment type="caution">
    <text evidence="2">The sequence shown here is derived from an EMBL/GenBank/DDBJ whole genome shotgun (WGS) entry which is preliminary data.</text>
</comment>
<evidence type="ECO:0000313" key="3">
    <source>
        <dbReference type="Proteomes" id="UP000442469"/>
    </source>
</evidence>
<organism evidence="2 3">
    <name type="scientific">Paenibacillus macerans</name>
    <name type="common">Bacillus macerans</name>
    <dbReference type="NCBI Taxonomy" id="44252"/>
    <lineage>
        <taxon>Bacteria</taxon>
        <taxon>Bacillati</taxon>
        <taxon>Bacillota</taxon>
        <taxon>Bacilli</taxon>
        <taxon>Bacillales</taxon>
        <taxon>Paenibacillaceae</taxon>
        <taxon>Paenibacillus</taxon>
    </lineage>
</organism>
<feature type="signal peptide" evidence="1">
    <location>
        <begin position="1"/>
        <end position="23"/>
    </location>
</feature>
<protein>
    <recommendedName>
        <fullName evidence="4">DUF4879 domain-containing protein</fullName>
    </recommendedName>
</protein>
<feature type="chain" id="PRO_5026967768" description="DUF4879 domain-containing protein" evidence="1">
    <location>
        <begin position="24"/>
        <end position="142"/>
    </location>
</feature>
<accession>A0A6N8F285</accession>
<proteinExistence type="predicted"/>
<name>A0A6N8F285_PAEMA</name>
<evidence type="ECO:0008006" key="4">
    <source>
        <dbReference type="Google" id="ProtNLM"/>
    </source>
</evidence>
<dbReference type="EMBL" id="WNZZ01000016">
    <property type="protein sequence ID" value="MUG24582.1"/>
    <property type="molecule type" value="Genomic_DNA"/>
</dbReference>
<dbReference type="Proteomes" id="UP000442469">
    <property type="component" value="Unassembled WGS sequence"/>
</dbReference>
<evidence type="ECO:0000256" key="1">
    <source>
        <dbReference type="SAM" id="SignalP"/>
    </source>
</evidence>
<keyword evidence="1" id="KW-0732">Signal</keyword>
<dbReference type="AlphaFoldDB" id="A0A6N8F285"/>
<dbReference type="RefSeq" id="WP_124332189.1">
    <property type="nucleotide sequence ID" value="NZ_BGMM01000003.1"/>
</dbReference>